<sequence length="730" mass="77710">MGGEPGASNAAARAGERYGIGVDIGGTFTDCTVVSRDGAIYVGKVPTTRHALSEGFFSSIADAAARIGISVDELYRRSERLSHGTTVGINAIVTRTGAKVGLLATKGHGDAIRIMDNSGRITGVSIEEVLDYTRSKRPRQFVEREHIVEVTERLDSKGRVVVPLNEDDVRRGVARLLAGGVEAFAVSFLWGFLRPEHELRTAEIIREEAGDTFISLAHATDPRLGEYERTVTTVLNAYVGPLMHDYIGAIVDGAAARGFGGDVLFAHSDGGLVTADFARRHPIITLQSGPVGGVVASANVGLYGGMPNVIATDMGGTTLDVSVIYDGRPSVADVASVEQHAFHLRKVDVESVGAGGGSIAWIDKESNTLRVGPHSAGAVPGPACYGRGGREATVTDADVVLGIIDPEGTLGGDLKIDGKAARAAVGELAQRLGMTVEQCAAGIVEIVDSKMEDLVRRVTLQRGHDPRDFQLWAYGGHAGAHATLYARDLGVQTVVVPMGNLASVFSSFGIGTADIVRTREASRHLRTPFDQAAIDTLNQTFAELQAAAIQDCVAMGARPEDVKIERTANLKYALQVFEVETPVPDGHLDEAGATKLIANFDAAYEQRYGKGSRYAEAGYALTEVRVRASVAWDRPQVPREAPTDKPLARRTTRQVYWQEYGNAVDTPIYAGGSVHTGHRIEGPAVIEYPHTTVVVRPNQTAKIDPIGNVVIDLSAMAIKSVRAAKQKVAS</sequence>
<reference evidence="5" key="1">
    <citation type="submission" date="2014-08" db="EMBL/GenBank/DDBJ databases">
        <authorList>
            <person name="Edwards T."/>
        </authorList>
    </citation>
    <scope>NUCLEOTIDE SEQUENCE [LARGE SCALE GENOMIC DNA]</scope>
</reference>
<dbReference type="GO" id="GO:0005829">
    <property type="term" value="C:cytosol"/>
    <property type="evidence" value="ECO:0007669"/>
    <property type="project" value="TreeGrafter"/>
</dbReference>
<dbReference type="InterPro" id="IPR002821">
    <property type="entry name" value="Hydantoinase_A"/>
</dbReference>
<dbReference type="InterPro" id="IPR043129">
    <property type="entry name" value="ATPase_NBD"/>
</dbReference>
<feature type="domain" description="Acetophenone carboxylase-like C-terminal" evidence="3">
    <location>
        <begin position="531"/>
        <end position="704"/>
    </location>
</feature>
<feature type="domain" description="Hydantoinase/oxoprolinase N-terminal" evidence="2">
    <location>
        <begin position="20"/>
        <end position="208"/>
    </location>
</feature>
<dbReference type="Gene3D" id="3.30.420.40">
    <property type="match status" value="1"/>
</dbReference>
<dbReference type="AlphaFoldDB" id="A0A0K2W1E3"/>
<protein>
    <submittedName>
        <fullName evidence="4">Hydantoin utilization protein A</fullName>
    </submittedName>
</protein>
<evidence type="ECO:0000259" key="2">
    <source>
        <dbReference type="Pfam" id="PF05378"/>
    </source>
</evidence>
<dbReference type="GO" id="GO:0017168">
    <property type="term" value="F:5-oxoprolinase (ATP-hydrolyzing) activity"/>
    <property type="evidence" value="ECO:0007669"/>
    <property type="project" value="TreeGrafter"/>
</dbReference>
<evidence type="ECO:0000313" key="4">
    <source>
        <dbReference type="EMBL" id="CDX58820.1"/>
    </source>
</evidence>
<dbReference type="EMBL" id="CCND01000017">
    <property type="protein sequence ID" value="CDX58820.1"/>
    <property type="molecule type" value="Genomic_DNA"/>
</dbReference>
<dbReference type="GO" id="GO:0006749">
    <property type="term" value="P:glutathione metabolic process"/>
    <property type="evidence" value="ECO:0007669"/>
    <property type="project" value="TreeGrafter"/>
</dbReference>
<dbReference type="InterPro" id="IPR008040">
    <property type="entry name" value="Hydant_A_N"/>
</dbReference>
<dbReference type="SUPFAM" id="SSF53067">
    <property type="entry name" value="Actin-like ATPase domain"/>
    <property type="match status" value="1"/>
</dbReference>
<evidence type="ECO:0000259" key="1">
    <source>
        <dbReference type="Pfam" id="PF01968"/>
    </source>
</evidence>
<accession>A0A0K2W1E3</accession>
<proteinExistence type="predicted"/>
<dbReference type="InterPro" id="IPR045079">
    <property type="entry name" value="Oxoprolinase-like"/>
</dbReference>
<feature type="domain" description="Hydantoinase A/oxoprolinase" evidence="1">
    <location>
        <begin position="229"/>
        <end position="517"/>
    </location>
</feature>
<evidence type="ECO:0000259" key="3">
    <source>
        <dbReference type="Pfam" id="PF19278"/>
    </source>
</evidence>
<dbReference type="Pfam" id="PF01968">
    <property type="entry name" value="Hydantoinase_A"/>
    <property type="match status" value="1"/>
</dbReference>
<dbReference type="Pfam" id="PF05378">
    <property type="entry name" value="Hydant_A_N"/>
    <property type="match status" value="1"/>
</dbReference>
<gene>
    <name evidence="4" type="ORF">MPL1032_240271</name>
</gene>
<dbReference type="InterPro" id="IPR049517">
    <property type="entry name" value="ACX-like_C"/>
</dbReference>
<dbReference type="PANTHER" id="PTHR11365">
    <property type="entry name" value="5-OXOPROLINASE RELATED"/>
    <property type="match status" value="1"/>
</dbReference>
<dbReference type="Proteomes" id="UP000182888">
    <property type="component" value="Unassembled WGS sequence"/>
</dbReference>
<name>A0A0K2W1E3_MESPL</name>
<organism evidence="4 5">
    <name type="scientific">Mesorhizobium plurifarium</name>
    <dbReference type="NCBI Taxonomy" id="69974"/>
    <lineage>
        <taxon>Bacteria</taxon>
        <taxon>Pseudomonadati</taxon>
        <taxon>Pseudomonadota</taxon>
        <taxon>Alphaproteobacteria</taxon>
        <taxon>Hyphomicrobiales</taxon>
        <taxon>Phyllobacteriaceae</taxon>
        <taxon>Mesorhizobium</taxon>
    </lineage>
</organism>
<evidence type="ECO:0000313" key="5">
    <source>
        <dbReference type="Proteomes" id="UP000182888"/>
    </source>
</evidence>
<dbReference type="PANTHER" id="PTHR11365:SF23">
    <property type="entry name" value="HYPOTHETICAL 5-OXOPROLINASE (EUROFUNG)-RELATED"/>
    <property type="match status" value="1"/>
</dbReference>
<dbReference type="Pfam" id="PF19278">
    <property type="entry name" value="Hydant_A_C"/>
    <property type="match status" value="1"/>
</dbReference>